<feature type="region of interest" description="Disordered" evidence="1">
    <location>
        <begin position="683"/>
        <end position="744"/>
    </location>
</feature>
<feature type="compositionally biased region" description="Polar residues" evidence="1">
    <location>
        <begin position="951"/>
        <end position="960"/>
    </location>
</feature>
<feature type="region of interest" description="Disordered" evidence="1">
    <location>
        <begin position="270"/>
        <end position="292"/>
    </location>
</feature>
<feature type="compositionally biased region" description="Low complexity" evidence="1">
    <location>
        <begin position="545"/>
        <end position="556"/>
    </location>
</feature>
<feature type="region of interest" description="Disordered" evidence="1">
    <location>
        <begin position="53"/>
        <end position="95"/>
    </location>
</feature>
<feature type="compositionally biased region" description="Low complexity" evidence="1">
    <location>
        <begin position="438"/>
        <end position="449"/>
    </location>
</feature>
<proteinExistence type="predicted"/>
<feature type="compositionally biased region" description="Low complexity" evidence="1">
    <location>
        <begin position="912"/>
        <end position="941"/>
    </location>
</feature>
<dbReference type="EMBL" id="VCHE01000105">
    <property type="protein sequence ID" value="KAB2571306.1"/>
    <property type="molecule type" value="Genomic_DNA"/>
</dbReference>
<feature type="compositionally biased region" description="Low complexity" evidence="1">
    <location>
        <begin position="708"/>
        <end position="733"/>
    </location>
</feature>
<feature type="compositionally biased region" description="Acidic residues" evidence="1">
    <location>
        <begin position="844"/>
        <end position="865"/>
    </location>
</feature>
<feature type="compositionally biased region" description="Polar residues" evidence="1">
    <location>
        <begin position="54"/>
        <end position="94"/>
    </location>
</feature>
<organism evidence="2 3">
    <name type="scientific">Lasiodiplodia theobromae</name>
    <dbReference type="NCBI Taxonomy" id="45133"/>
    <lineage>
        <taxon>Eukaryota</taxon>
        <taxon>Fungi</taxon>
        <taxon>Dikarya</taxon>
        <taxon>Ascomycota</taxon>
        <taxon>Pezizomycotina</taxon>
        <taxon>Dothideomycetes</taxon>
        <taxon>Dothideomycetes incertae sedis</taxon>
        <taxon>Botryosphaeriales</taxon>
        <taxon>Botryosphaeriaceae</taxon>
        <taxon>Lasiodiplodia</taxon>
    </lineage>
</organism>
<feature type="region of interest" description="Disordered" evidence="1">
    <location>
        <begin position="841"/>
        <end position="1081"/>
    </location>
</feature>
<feature type="compositionally biased region" description="Polar residues" evidence="1">
    <location>
        <begin position="1011"/>
        <end position="1026"/>
    </location>
</feature>
<dbReference type="AlphaFoldDB" id="A0A5N5D108"/>
<gene>
    <name evidence="2" type="ORF">DBV05_g10035</name>
</gene>
<keyword evidence="3" id="KW-1185">Reference proteome</keyword>
<reference evidence="2 3" key="1">
    <citation type="journal article" date="2019" name="Sci. Rep.">
        <title>A multi-omics analysis of the grapevine pathogen Lasiodiplodia theobromae reveals that temperature affects the expression of virulence- and pathogenicity-related genes.</title>
        <authorList>
            <person name="Felix C."/>
            <person name="Meneses R."/>
            <person name="Goncalves M.F.M."/>
            <person name="Tilleman L."/>
            <person name="Duarte A.S."/>
            <person name="Jorrin-Novo J.V."/>
            <person name="Van de Peer Y."/>
            <person name="Deforce D."/>
            <person name="Van Nieuwerburgh F."/>
            <person name="Esteves A.C."/>
            <person name="Alves A."/>
        </authorList>
    </citation>
    <scope>NUCLEOTIDE SEQUENCE [LARGE SCALE GENOMIC DNA]</scope>
    <source>
        <strain evidence="2 3">LA-SOL3</strain>
    </source>
</reference>
<feature type="compositionally biased region" description="Low complexity" evidence="1">
    <location>
        <begin position="981"/>
        <end position="996"/>
    </location>
</feature>
<comment type="caution">
    <text evidence="2">The sequence shown here is derived from an EMBL/GenBank/DDBJ whole genome shotgun (WGS) entry which is preliminary data.</text>
</comment>
<feature type="compositionally biased region" description="Basic and acidic residues" evidence="1">
    <location>
        <begin position="874"/>
        <end position="884"/>
    </location>
</feature>
<feature type="region of interest" description="Disordered" evidence="1">
    <location>
        <begin position="428"/>
        <end position="452"/>
    </location>
</feature>
<evidence type="ECO:0000313" key="3">
    <source>
        <dbReference type="Proteomes" id="UP000325902"/>
    </source>
</evidence>
<accession>A0A5N5D108</accession>
<protein>
    <submittedName>
        <fullName evidence="2">Uncharacterized protein</fullName>
    </submittedName>
</protein>
<sequence>MVVQGMRAIDDEFGGAMGPNGEAWDQLLNHMLPGSSESGPPPSFVQIAAPVNDPAQSASGSASVHPETSNAPEVNQTLPGNPTTSSNLTPTRPNVTGAAAIPAAASPKELTEDQRQAEWRLIVHYMDARSKISQDQLARVHAAFVRWFGWAPSKEEMQKAREVGHTIFRLIGIAGPWCSPFATEIWMKATRDRSIAQIRELKKTDWTKAGRLASYIGVTLKQEDKPKPKPKEAPKVAAKVAAKDAVSSSVPAMKSLIVKLKVKANEHANGLAQPLPQPQPQTEPQTAPQDQVQSNVVLPEQKRAVVPVPSTGPMPLPAPSTEQQLGPDNSFTGYIHQTLPDGFDDHTEAAMPTTSAGNFGIDPRMTLYHHPMTVYPGPAGFPDQFPNPVPLWEPMSAFPVGTLPAASGWVNPWNWIAERAASLGRSLLPSSQDQADGSARSSQAAPSASHDPRADAMEIADILAAAAKDVQPVEEADDDADPNDQLRNEMLMHYSANDDADPSDQLHNEMLMHSSPSPKDTQPEKQAEKEKEPEEKHVPTSPDPKQQQAVVVANKSSAKKKAKQLPTVPTAKAAEKKSKAAKPAAPHYNYGADVTPDPRANALVAYIVAAWKITNKQALVEDAAAMQQLGAHATAAIPFLIQDNEAKESTRGMFRWGDQLLTWEMTLKKLDKFAETRALQRQEVEKARDAGSSSAAKPDDATNHLEPSSSSSSSVNAQPPAAQTPTPLPTASTMPPKSKARRDPYPDASIVAIAGLTPDARANAFAAHLAKTFYRTHGVDLMADEAGIRRLMLHATRNEHRLRGAREVTNYEMNFHAEKDLSWKITGFKLDALEQEWVKRFPTDESEGEEEEPQDGADEGEDGDVEMGGTAESDIDKDTSEHTEAQQPSAGQPRAASVATSGLSSVPPGAFSPAERPSPAPSSSSAHSAASAHSASAASASSKKRRRSEQPDATTPTTAAGLSDPAVAMHARALGSPVPSPATAAASATAPTNTDDTASEQQPPPAKKQRLSPSASLSQPEVSPSSELMPRVKEEQEMKEEKDAAAAAAAPLSGSAAEVETQAVQEGGQAAGTHADDDDDFDAFLDKLLEEILQDED</sequence>
<dbReference type="Proteomes" id="UP000325902">
    <property type="component" value="Unassembled WGS sequence"/>
</dbReference>
<evidence type="ECO:0000313" key="2">
    <source>
        <dbReference type="EMBL" id="KAB2571306.1"/>
    </source>
</evidence>
<name>A0A5N5D108_9PEZI</name>
<feature type="compositionally biased region" description="Basic and acidic residues" evidence="1">
    <location>
        <begin position="1030"/>
        <end position="1044"/>
    </location>
</feature>
<feature type="compositionally biased region" description="Basic and acidic residues" evidence="1">
    <location>
        <begin position="521"/>
        <end position="538"/>
    </location>
</feature>
<feature type="region of interest" description="Disordered" evidence="1">
    <location>
        <begin position="496"/>
        <end position="580"/>
    </location>
</feature>
<evidence type="ECO:0000256" key="1">
    <source>
        <dbReference type="SAM" id="MobiDB-lite"/>
    </source>
</evidence>
<dbReference type="OrthoDB" id="3944860at2759"/>